<evidence type="ECO:0000313" key="3">
    <source>
        <dbReference type="Proteomes" id="UP000017559"/>
    </source>
</evidence>
<protein>
    <submittedName>
        <fullName evidence="2">Uncharacterized protein</fullName>
    </submittedName>
</protein>
<dbReference type="EMBL" id="AWSO01000680">
    <property type="protein sequence ID" value="ESK88224.1"/>
    <property type="molecule type" value="Genomic_DNA"/>
</dbReference>
<comment type="caution">
    <text evidence="2">The sequence shown here is derived from an EMBL/GenBank/DDBJ whole genome shotgun (WGS) entry which is preliminary data.</text>
</comment>
<gene>
    <name evidence="2" type="ORF">Moror_5494</name>
</gene>
<dbReference type="AlphaFoldDB" id="V2Y972"/>
<sequence>MGRLVGHANTLRQQLPERFADFNKDPYLTQYIHELKWLASRLRSPSLRDRAFHTVKPFQRTYLELVACLHWVAYYSHEIRRVPLQPKKAIGRVVGAIVGNSEDVVLLFNLGKDSVLAHSTTDGGYRLHRCKQVGKKPSSSEDVLKARTHGFTLSIEDPAPSSPAILTGFLSVKSLDQYKAMATLLRRMASTHLYEPSPSQAPMASTLSTSRNPSSGTVRQEKSYSQPRKQKKGKSVNFSKETKASKDMPPEGSRNKFAVCHITYNAFAFAQLAIGSR</sequence>
<dbReference type="HOGENOM" id="CLU_1005054_0_0_1"/>
<feature type="region of interest" description="Disordered" evidence="1">
    <location>
        <begin position="195"/>
        <end position="252"/>
    </location>
</feature>
<dbReference type="Proteomes" id="UP000017559">
    <property type="component" value="Unassembled WGS sequence"/>
</dbReference>
<name>V2Y972_MONRO</name>
<dbReference type="KEGG" id="mrr:Moror_5494"/>
<dbReference type="OrthoDB" id="2634326at2759"/>
<proteinExistence type="predicted"/>
<keyword evidence="3" id="KW-1185">Reference proteome</keyword>
<accession>V2Y972</accession>
<feature type="compositionally biased region" description="Polar residues" evidence="1">
    <location>
        <begin position="197"/>
        <end position="227"/>
    </location>
</feature>
<evidence type="ECO:0000256" key="1">
    <source>
        <dbReference type="SAM" id="MobiDB-lite"/>
    </source>
</evidence>
<reference evidence="2 3" key="1">
    <citation type="journal article" date="2014" name="BMC Genomics">
        <title>Genome and secretome analysis of the hemibiotrophic fungal pathogen, Moniliophthora roreri, which causes frosty pod rot disease of cacao: mechanisms of the biotrophic and necrotrophic phases.</title>
        <authorList>
            <person name="Meinhardt L.W."/>
            <person name="Costa G.G.L."/>
            <person name="Thomazella D.P.T."/>
            <person name="Teixeira P.J.P.L."/>
            <person name="Carazzolle M.F."/>
            <person name="Schuster S.C."/>
            <person name="Carlson J.E."/>
            <person name="Guiltinan M.J."/>
            <person name="Mieczkowski P."/>
            <person name="Farmer A."/>
            <person name="Ramaraj T."/>
            <person name="Crozier J."/>
            <person name="Davis R.E."/>
            <person name="Shao J."/>
            <person name="Melnick R.L."/>
            <person name="Pereira G.A.G."/>
            <person name="Bailey B.A."/>
        </authorList>
    </citation>
    <scope>NUCLEOTIDE SEQUENCE [LARGE SCALE GENOMIC DNA]</scope>
    <source>
        <strain evidence="2 3">MCA 2997</strain>
    </source>
</reference>
<organism evidence="2 3">
    <name type="scientific">Moniliophthora roreri (strain MCA 2997)</name>
    <name type="common">Cocoa frosty pod rot fungus</name>
    <name type="synonym">Crinipellis roreri</name>
    <dbReference type="NCBI Taxonomy" id="1381753"/>
    <lineage>
        <taxon>Eukaryota</taxon>
        <taxon>Fungi</taxon>
        <taxon>Dikarya</taxon>
        <taxon>Basidiomycota</taxon>
        <taxon>Agaricomycotina</taxon>
        <taxon>Agaricomycetes</taxon>
        <taxon>Agaricomycetidae</taxon>
        <taxon>Agaricales</taxon>
        <taxon>Marasmiineae</taxon>
        <taxon>Marasmiaceae</taxon>
        <taxon>Moniliophthora</taxon>
    </lineage>
</organism>
<evidence type="ECO:0000313" key="2">
    <source>
        <dbReference type="EMBL" id="ESK88224.1"/>
    </source>
</evidence>
<feature type="compositionally biased region" description="Basic and acidic residues" evidence="1">
    <location>
        <begin position="240"/>
        <end position="249"/>
    </location>
</feature>